<dbReference type="EMBL" id="MU129092">
    <property type="protein sequence ID" value="KAF9507019.1"/>
    <property type="molecule type" value="Genomic_DNA"/>
</dbReference>
<accession>A0A9P6AJK8</accession>
<feature type="compositionally biased region" description="Basic residues" evidence="1">
    <location>
        <begin position="1"/>
        <end position="11"/>
    </location>
</feature>
<feature type="compositionally biased region" description="Low complexity" evidence="1">
    <location>
        <begin position="307"/>
        <end position="330"/>
    </location>
</feature>
<keyword evidence="3" id="KW-1185">Reference proteome</keyword>
<feature type="region of interest" description="Disordered" evidence="1">
    <location>
        <begin position="596"/>
        <end position="683"/>
    </location>
</feature>
<feature type="region of interest" description="Disordered" evidence="1">
    <location>
        <begin position="142"/>
        <end position="217"/>
    </location>
</feature>
<protein>
    <submittedName>
        <fullName evidence="2">Uncharacterized protein</fullName>
    </submittedName>
</protein>
<feature type="region of interest" description="Disordered" evidence="1">
    <location>
        <begin position="514"/>
        <end position="551"/>
    </location>
</feature>
<name>A0A9P6AJK8_9AGAM</name>
<dbReference type="Proteomes" id="UP000886523">
    <property type="component" value="Unassembled WGS sequence"/>
</dbReference>
<proteinExistence type="predicted"/>
<feature type="compositionally biased region" description="Acidic residues" evidence="1">
    <location>
        <begin position="626"/>
        <end position="645"/>
    </location>
</feature>
<feature type="compositionally biased region" description="Low complexity" evidence="1">
    <location>
        <begin position="250"/>
        <end position="260"/>
    </location>
</feature>
<feature type="compositionally biased region" description="Acidic residues" evidence="1">
    <location>
        <begin position="530"/>
        <end position="543"/>
    </location>
</feature>
<reference evidence="2" key="1">
    <citation type="journal article" date="2020" name="Nat. Commun.">
        <title>Large-scale genome sequencing of mycorrhizal fungi provides insights into the early evolution of symbiotic traits.</title>
        <authorList>
            <person name="Miyauchi S."/>
            <person name="Kiss E."/>
            <person name="Kuo A."/>
            <person name="Drula E."/>
            <person name="Kohler A."/>
            <person name="Sanchez-Garcia M."/>
            <person name="Morin E."/>
            <person name="Andreopoulos B."/>
            <person name="Barry K.W."/>
            <person name="Bonito G."/>
            <person name="Buee M."/>
            <person name="Carver A."/>
            <person name="Chen C."/>
            <person name="Cichocki N."/>
            <person name="Clum A."/>
            <person name="Culley D."/>
            <person name="Crous P.W."/>
            <person name="Fauchery L."/>
            <person name="Girlanda M."/>
            <person name="Hayes R.D."/>
            <person name="Keri Z."/>
            <person name="LaButti K."/>
            <person name="Lipzen A."/>
            <person name="Lombard V."/>
            <person name="Magnuson J."/>
            <person name="Maillard F."/>
            <person name="Murat C."/>
            <person name="Nolan M."/>
            <person name="Ohm R.A."/>
            <person name="Pangilinan J."/>
            <person name="Pereira M.F."/>
            <person name="Perotto S."/>
            <person name="Peter M."/>
            <person name="Pfister S."/>
            <person name="Riley R."/>
            <person name="Sitrit Y."/>
            <person name="Stielow J.B."/>
            <person name="Szollosi G."/>
            <person name="Zifcakova L."/>
            <person name="Stursova M."/>
            <person name="Spatafora J.W."/>
            <person name="Tedersoo L."/>
            <person name="Vaario L.M."/>
            <person name="Yamada A."/>
            <person name="Yan M."/>
            <person name="Wang P."/>
            <person name="Xu J."/>
            <person name="Bruns T."/>
            <person name="Baldrian P."/>
            <person name="Vilgalys R."/>
            <person name="Dunand C."/>
            <person name="Henrissat B."/>
            <person name="Grigoriev I.V."/>
            <person name="Hibbett D."/>
            <person name="Nagy L.G."/>
            <person name="Martin F.M."/>
        </authorList>
    </citation>
    <scope>NUCLEOTIDE SEQUENCE</scope>
    <source>
        <strain evidence="2">UP504</strain>
    </source>
</reference>
<organism evidence="2 3">
    <name type="scientific">Hydnum rufescens UP504</name>
    <dbReference type="NCBI Taxonomy" id="1448309"/>
    <lineage>
        <taxon>Eukaryota</taxon>
        <taxon>Fungi</taxon>
        <taxon>Dikarya</taxon>
        <taxon>Basidiomycota</taxon>
        <taxon>Agaricomycotina</taxon>
        <taxon>Agaricomycetes</taxon>
        <taxon>Cantharellales</taxon>
        <taxon>Hydnaceae</taxon>
        <taxon>Hydnum</taxon>
    </lineage>
</organism>
<feature type="compositionally biased region" description="Polar residues" evidence="1">
    <location>
        <begin position="21"/>
        <end position="44"/>
    </location>
</feature>
<feature type="compositionally biased region" description="Low complexity" evidence="1">
    <location>
        <begin position="269"/>
        <end position="280"/>
    </location>
</feature>
<sequence>MEGPAVKRKITPRTEARAPSRSDSNTPTPFSNVTVRAKISSSSIPKGAFPANRSPPHASSVPRARSPLRPQAPRPVSMIISGIGPDKPSLSSNIGFVPKAKKSAISLNKNAVGSVPLSANVRSALKVAQSVQDLSSIAPDNISNPFRLHAQGRSLTPTPSTNGRHRTGSNSDDGRSSNLSSNPSSNLSNLSMPSASSTPAPSSPPEAHFPDIGSSSRNSVTIGAATAVRASSSSGIRVRAKLSGMVAQTLSSPPSSSNSLSHDDAPYPSNRNSRSNSVSVTARRPDSATNEPSLHRRTPSATFGNLPSRISSTPLSSTSPASRSAPRSPDSSPPRPRARTVISFSNLHNPNFTSTNSALRSPVTSTLSSGSAGGSRAFNSGSELSARTSRDLDAGATSDISPRATYFVATVTPDTYEPGTPSVNASPVEIEGDADAEVAISEAKDAEYEAKFNRKIADLEITNRSLLAINTMLEADKLRQSREIRDLRRRLRESRLSLPPAAYKALAKRKLAGSPTEAAVAASPSGDSPPFDDEEEEEEEENQSPDPTYERVTALIDTLIFRAKDAVEKTVVSSGPAPFKVLSPAEVEMHYKSVRSELEPALDGRDLPEEERGSKPESQALRDDVAVEDDERDSSQESDDVDDEGEHLAMPLDRASISDGDALAVPSFLMNTPHPEPPPDDSR</sequence>
<dbReference type="OrthoDB" id="2555519at2759"/>
<feature type="compositionally biased region" description="Polar residues" evidence="1">
    <location>
        <begin position="153"/>
        <end position="162"/>
    </location>
</feature>
<evidence type="ECO:0000313" key="3">
    <source>
        <dbReference type="Proteomes" id="UP000886523"/>
    </source>
</evidence>
<evidence type="ECO:0000256" key="1">
    <source>
        <dbReference type="SAM" id="MobiDB-lite"/>
    </source>
</evidence>
<feature type="region of interest" description="Disordered" evidence="1">
    <location>
        <begin position="247"/>
        <end position="397"/>
    </location>
</feature>
<feature type="compositionally biased region" description="Low complexity" evidence="1">
    <location>
        <begin position="365"/>
        <end position="382"/>
    </location>
</feature>
<comment type="caution">
    <text evidence="2">The sequence shown here is derived from an EMBL/GenBank/DDBJ whole genome shotgun (WGS) entry which is preliminary data.</text>
</comment>
<evidence type="ECO:0000313" key="2">
    <source>
        <dbReference type="EMBL" id="KAF9507019.1"/>
    </source>
</evidence>
<gene>
    <name evidence="2" type="ORF">BS47DRAFT_1489068</name>
</gene>
<feature type="compositionally biased region" description="Basic and acidic residues" evidence="1">
    <location>
        <begin position="596"/>
        <end position="625"/>
    </location>
</feature>
<dbReference type="AlphaFoldDB" id="A0A9P6AJK8"/>
<feature type="compositionally biased region" description="Polar residues" evidence="1">
    <location>
        <begin position="342"/>
        <end position="364"/>
    </location>
</feature>
<feature type="compositionally biased region" description="Low complexity" evidence="1">
    <location>
        <begin position="176"/>
        <end position="200"/>
    </location>
</feature>
<feature type="region of interest" description="Disordered" evidence="1">
    <location>
        <begin position="1"/>
        <end position="94"/>
    </location>
</feature>